<feature type="signal peptide" evidence="1">
    <location>
        <begin position="1"/>
        <end position="21"/>
    </location>
</feature>
<evidence type="ECO:0000313" key="5">
    <source>
        <dbReference type="Proteomes" id="UP000321917"/>
    </source>
</evidence>
<evidence type="ECO:0000256" key="1">
    <source>
        <dbReference type="SAM" id="SignalP"/>
    </source>
</evidence>
<protein>
    <recommendedName>
        <fullName evidence="6">Lipoprotein</fullName>
    </recommendedName>
</protein>
<name>A0A5C6Q309_9GAMM</name>
<keyword evidence="4" id="KW-1185">Reference proteome</keyword>
<keyword evidence="1" id="KW-0732">Signal</keyword>
<dbReference type="EMBL" id="VOLQ01000047">
    <property type="protein sequence ID" value="TWX63275.1"/>
    <property type="molecule type" value="Genomic_DNA"/>
</dbReference>
<dbReference type="OrthoDB" id="6228736at2"/>
<gene>
    <name evidence="2" type="ORF">ESZ26_17650</name>
    <name evidence="3" type="ORF">ESZ27_17235</name>
</gene>
<evidence type="ECO:0008006" key="6">
    <source>
        <dbReference type="Google" id="ProtNLM"/>
    </source>
</evidence>
<accession>A0A5C6Q309</accession>
<comment type="caution">
    <text evidence="3">The sequence shown here is derived from an EMBL/GenBank/DDBJ whole genome shotgun (WGS) entry which is preliminary data.</text>
</comment>
<dbReference type="Proteomes" id="UP000321525">
    <property type="component" value="Unassembled WGS sequence"/>
</dbReference>
<dbReference type="AlphaFoldDB" id="A0A5C6Q309"/>
<evidence type="ECO:0000313" key="2">
    <source>
        <dbReference type="EMBL" id="TWX54495.1"/>
    </source>
</evidence>
<reference evidence="3 5" key="1">
    <citation type="submission" date="2019-07" db="EMBL/GenBank/DDBJ databases">
        <title>Genomes of sea-ice associated Colwellia species.</title>
        <authorList>
            <person name="Bowman J.P."/>
        </authorList>
    </citation>
    <scope>NUCLEOTIDE SEQUENCE [LARGE SCALE GENOMIC DNA]</scope>
    <source>
        <strain evidence="2 4">ACAM 607</strain>
        <strain evidence="3 5">IC036</strain>
    </source>
</reference>
<sequence length="78" mass="8908">MKKHYVIIFSVFFLLTGCASSSELNKKAHNNAKAGDYYESIGQPEAAKEERKMARENLQDSYRIDTLLFDILFGNSDK</sequence>
<dbReference type="EMBL" id="VOLR01000035">
    <property type="protein sequence ID" value="TWX54495.1"/>
    <property type="molecule type" value="Genomic_DNA"/>
</dbReference>
<feature type="chain" id="PRO_5022822584" description="Lipoprotein" evidence="1">
    <location>
        <begin position="22"/>
        <end position="78"/>
    </location>
</feature>
<proteinExistence type="predicted"/>
<organism evidence="3 5">
    <name type="scientific">Colwellia hornerae</name>
    <dbReference type="NCBI Taxonomy" id="89402"/>
    <lineage>
        <taxon>Bacteria</taxon>
        <taxon>Pseudomonadati</taxon>
        <taxon>Pseudomonadota</taxon>
        <taxon>Gammaproteobacteria</taxon>
        <taxon>Alteromonadales</taxon>
        <taxon>Colwelliaceae</taxon>
        <taxon>Colwellia</taxon>
    </lineage>
</organism>
<evidence type="ECO:0000313" key="4">
    <source>
        <dbReference type="Proteomes" id="UP000321525"/>
    </source>
</evidence>
<dbReference type="RefSeq" id="WP_146800925.1">
    <property type="nucleotide sequence ID" value="NZ_VOLP01000034.1"/>
</dbReference>
<evidence type="ECO:0000313" key="3">
    <source>
        <dbReference type="EMBL" id="TWX63275.1"/>
    </source>
</evidence>
<dbReference type="PROSITE" id="PS51257">
    <property type="entry name" value="PROKAR_LIPOPROTEIN"/>
    <property type="match status" value="1"/>
</dbReference>
<dbReference type="Proteomes" id="UP000321917">
    <property type="component" value="Unassembled WGS sequence"/>
</dbReference>